<comment type="caution">
    <text evidence="1">The sequence shown here is derived from an EMBL/GenBank/DDBJ whole genome shotgun (WGS) entry which is preliminary data.</text>
</comment>
<name>A0ABT1PPS4_9ACTN</name>
<dbReference type="Proteomes" id="UP001057702">
    <property type="component" value="Unassembled WGS sequence"/>
</dbReference>
<accession>A0ABT1PPS4</accession>
<evidence type="ECO:0008006" key="3">
    <source>
        <dbReference type="Google" id="ProtNLM"/>
    </source>
</evidence>
<dbReference type="EMBL" id="JANFNG010000002">
    <property type="protein sequence ID" value="MCQ4079681.1"/>
    <property type="molecule type" value="Genomic_DNA"/>
</dbReference>
<evidence type="ECO:0000313" key="2">
    <source>
        <dbReference type="Proteomes" id="UP001057702"/>
    </source>
</evidence>
<gene>
    <name evidence="1" type="ORF">NGB36_03475</name>
</gene>
<organism evidence="1 2">
    <name type="scientific">Streptomyces humicola</name>
    <dbReference type="NCBI Taxonomy" id="2953240"/>
    <lineage>
        <taxon>Bacteria</taxon>
        <taxon>Bacillati</taxon>
        <taxon>Actinomycetota</taxon>
        <taxon>Actinomycetes</taxon>
        <taxon>Kitasatosporales</taxon>
        <taxon>Streptomycetaceae</taxon>
        <taxon>Streptomyces</taxon>
    </lineage>
</organism>
<keyword evidence="2" id="KW-1185">Reference proteome</keyword>
<reference evidence="1" key="1">
    <citation type="submission" date="2022-06" db="EMBL/GenBank/DDBJ databases">
        <title>Draft genome sequence of Streptomyces sp. RB6PN25 isolated from peat swamp forest in Thailand.</title>
        <authorList>
            <person name="Duangmal K."/>
            <person name="Klaysubun C."/>
        </authorList>
    </citation>
    <scope>NUCLEOTIDE SEQUENCE</scope>
    <source>
        <strain evidence="1">RB6PN25</strain>
    </source>
</reference>
<dbReference type="RefSeq" id="WP_255918556.1">
    <property type="nucleotide sequence ID" value="NZ_JANFNG010000002.1"/>
</dbReference>
<protein>
    <recommendedName>
        <fullName evidence="3">DUF222 domain-containing protein</fullName>
    </recommendedName>
</protein>
<sequence length="200" mass="21914">MEGYAVRLEGGDFARSRERLEAIVAQLSAPQVRQSTHAELEEQIGAAGRELMRTLLQDHLDLRTVREKRQSARTGADQVERRFVERCHTRQLATVFGEVTVERLAYRAKGARNLYPADEVLNLPVGLHSHGLRKLAALEAARGSFTAASAAIARATGCSLGKRQVEQLAQAAAVDIDAFYAAVRRPQASLVADVLVMSRP</sequence>
<proteinExistence type="predicted"/>
<evidence type="ECO:0000313" key="1">
    <source>
        <dbReference type="EMBL" id="MCQ4079681.1"/>
    </source>
</evidence>